<keyword evidence="2" id="KW-1185">Reference proteome</keyword>
<dbReference type="Gene3D" id="1.10.530.10">
    <property type="match status" value="1"/>
</dbReference>
<dbReference type="SUPFAM" id="SSF53955">
    <property type="entry name" value="Lysozyme-like"/>
    <property type="match status" value="1"/>
</dbReference>
<accession>A0ABU9MF56</accession>
<sequence>MREIFGCVGGKNNYDKATDECSLGRLRDRLWTHESAYENNPRKLLSFVYSSRMGNGDERSEEGYKFRGKGIIQLTGKNNYRRYTEIHNHANPNDVKDFIEAPDLIITNVKYGVESGFVYWAMVNANIMADADNSERLTVAINGGMNGYDERIECLEKLKHHMGI</sequence>
<dbReference type="RefSeq" id="WP_342407739.1">
    <property type="nucleotide sequence ID" value="NZ_JBCFXD010000014.1"/>
</dbReference>
<protein>
    <submittedName>
        <fullName evidence="1">Uncharacterized protein</fullName>
    </submittedName>
</protein>
<dbReference type="EMBL" id="JBCFXD010000014">
    <property type="protein sequence ID" value="MEL7560777.1"/>
    <property type="molecule type" value="Genomic_DNA"/>
</dbReference>
<comment type="caution">
    <text evidence="1">The sequence shown here is derived from an EMBL/GenBank/DDBJ whole genome shotgun (WGS) entry which is preliminary data.</text>
</comment>
<dbReference type="InterPro" id="IPR023346">
    <property type="entry name" value="Lysozyme-like_dom_sf"/>
</dbReference>
<name>A0ABU9MF56_STUCH</name>
<gene>
    <name evidence="1" type="ORF">AAGW23_18195</name>
</gene>
<organism evidence="1 2">
    <name type="scientific">Stutzerimonas chloritidismutans</name>
    <name type="common">Pseudomonas chloritidismutans</name>
    <dbReference type="NCBI Taxonomy" id="203192"/>
    <lineage>
        <taxon>Bacteria</taxon>
        <taxon>Pseudomonadati</taxon>
        <taxon>Pseudomonadota</taxon>
        <taxon>Gammaproteobacteria</taxon>
        <taxon>Pseudomonadales</taxon>
        <taxon>Pseudomonadaceae</taxon>
        <taxon>Stutzerimonas</taxon>
    </lineage>
</organism>
<evidence type="ECO:0000313" key="1">
    <source>
        <dbReference type="EMBL" id="MEL7560777.1"/>
    </source>
</evidence>
<reference evidence="1 2" key="1">
    <citation type="submission" date="2024-04" db="EMBL/GenBank/DDBJ databases">
        <title>Draft Genome Sequence of Isolates Cultured from Underwater Hawaii Seamounts in the North Pacific Ocean.</title>
        <authorList>
            <person name="Sharma I."/>
            <person name="Darden B."/>
            <person name="Creggett J."/>
            <person name="Taylor S."/>
            <person name="Grant M.P."/>
            <person name="Scott J."/>
            <person name="Attles S."/>
            <person name="Walker S."/>
            <person name="Johnson G."/>
            <person name="St. Cloud C."/>
        </authorList>
    </citation>
    <scope>NUCLEOTIDE SEQUENCE [LARGE SCALE GENOMIC DNA]</scope>
    <source>
        <strain evidence="1 2">03GJ23</strain>
    </source>
</reference>
<proteinExistence type="predicted"/>
<dbReference type="Proteomes" id="UP001467669">
    <property type="component" value="Unassembled WGS sequence"/>
</dbReference>
<evidence type="ECO:0000313" key="2">
    <source>
        <dbReference type="Proteomes" id="UP001467669"/>
    </source>
</evidence>